<accession>A0A1V0SLG7</accession>
<sequence length="114" mass="13342">MESFQVMTICVQHNVLVTSFSEEVRDCDKKKVILKLCQHIFMFNPKIVHVVFEHTPLPETMNWLLEYGFVKGYTDKDYYTLKIDSEVLVKNYVKGFLVNSCLNTDTSVVWKAKL</sequence>
<gene>
    <name evidence="1" type="ORF">Klosneuvirus_6_73</name>
</gene>
<dbReference type="EMBL" id="KY684113">
    <property type="protein sequence ID" value="ARF12511.1"/>
    <property type="molecule type" value="Genomic_DNA"/>
</dbReference>
<protein>
    <submittedName>
        <fullName evidence="1">Uncharacterized protein</fullName>
    </submittedName>
</protein>
<proteinExistence type="predicted"/>
<reference evidence="1" key="1">
    <citation type="journal article" date="2017" name="Science">
        <title>Giant viruses with an expanded complement of translation system components.</title>
        <authorList>
            <person name="Schulz F."/>
            <person name="Yutin N."/>
            <person name="Ivanova N.N."/>
            <person name="Ortega D.R."/>
            <person name="Lee T.K."/>
            <person name="Vierheilig J."/>
            <person name="Daims H."/>
            <person name="Horn M."/>
            <person name="Wagner M."/>
            <person name="Jensen G.J."/>
            <person name="Kyrpides N.C."/>
            <person name="Koonin E.V."/>
            <person name="Woyke T."/>
        </authorList>
    </citation>
    <scope>NUCLEOTIDE SEQUENCE</scope>
    <source>
        <strain evidence="1">KNV1</strain>
    </source>
</reference>
<evidence type="ECO:0000313" key="1">
    <source>
        <dbReference type="EMBL" id="ARF12511.1"/>
    </source>
</evidence>
<organism evidence="1">
    <name type="scientific">Klosneuvirus KNV1</name>
    <dbReference type="NCBI Taxonomy" id="1977640"/>
    <lineage>
        <taxon>Viruses</taxon>
        <taxon>Varidnaviria</taxon>
        <taxon>Bamfordvirae</taxon>
        <taxon>Nucleocytoviricota</taxon>
        <taxon>Megaviricetes</taxon>
        <taxon>Imitervirales</taxon>
        <taxon>Mimiviridae</taxon>
        <taxon>Klosneuvirinae</taxon>
        <taxon>Klosneuvirus</taxon>
    </lineage>
</organism>
<name>A0A1V0SLG7_9VIRU</name>